<dbReference type="Proteomes" id="UP000009047">
    <property type="component" value="Chromosome"/>
</dbReference>
<dbReference type="EMBL" id="CP002085">
    <property type="protein sequence ID" value="ADK85126.1"/>
    <property type="molecule type" value="Genomic_DNA"/>
</dbReference>
<reference evidence="1 2" key="1">
    <citation type="journal article" date="2010" name="Stand. Genomic Sci.">
        <title>Complete genome sequence of Desulfarculus baarsii type strain (2st14).</title>
        <authorList>
            <person name="Sun H."/>
            <person name="Spring S."/>
            <person name="Lapidus A."/>
            <person name="Davenport K."/>
            <person name="Del Rio T.G."/>
            <person name="Tice H."/>
            <person name="Nolan M."/>
            <person name="Copeland A."/>
            <person name="Cheng J.F."/>
            <person name="Lucas S."/>
            <person name="Tapia R."/>
            <person name="Goodwin L."/>
            <person name="Pitluck S."/>
            <person name="Ivanova N."/>
            <person name="Pagani I."/>
            <person name="Mavromatis K."/>
            <person name="Ovchinnikova G."/>
            <person name="Pati A."/>
            <person name="Chen A."/>
            <person name="Palaniappan K."/>
            <person name="Hauser L."/>
            <person name="Chang Y.J."/>
            <person name="Jeffries C.D."/>
            <person name="Detter J.C."/>
            <person name="Han C."/>
            <person name="Rohde M."/>
            <person name="Brambilla E."/>
            <person name="Goker M."/>
            <person name="Woyke T."/>
            <person name="Bristow J."/>
            <person name="Eisen J.A."/>
            <person name="Markowitz V."/>
            <person name="Hugenholtz P."/>
            <person name="Kyrpides N.C."/>
            <person name="Klenk H.P."/>
            <person name="Land M."/>
        </authorList>
    </citation>
    <scope>NUCLEOTIDE SEQUENCE [LARGE SCALE GENOMIC DNA]</scope>
    <source>
        <strain evidence="2">ATCC 33931 / DSM 2075 / LMG 7858 / VKM B-1802 / 2st14</strain>
    </source>
</reference>
<dbReference type="AlphaFoldDB" id="E1QHT3"/>
<sequence length="132" mass="14768">MNEQLKSLAQAMRAELERIPREMLQEDVARRALIRALAGAVEAMGLLPLMGWKPPRSTREAIDLVGVDAASAPPRVEMAFVVDPLVELPRLKTLEWLDCPHKVVVSFSSRADKVAQTSFFLGPQHIHLKLYD</sequence>
<dbReference type="STRING" id="644282.Deba_1759"/>
<dbReference type="KEGG" id="dbr:Deba_1759"/>
<protein>
    <submittedName>
        <fullName evidence="1">Uncharacterized protein</fullName>
    </submittedName>
</protein>
<evidence type="ECO:0000313" key="2">
    <source>
        <dbReference type="Proteomes" id="UP000009047"/>
    </source>
</evidence>
<dbReference type="HOGENOM" id="CLU_1913656_0_0_7"/>
<evidence type="ECO:0000313" key="1">
    <source>
        <dbReference type="EMBL" id="ADK85126.1"/>
    </source>
</evidence>
<proteinExistence type="predicted"/>
<keyword evidence="2" id="KW-1185">Reference proteome</keyword>
<organism evidence="1 2">
    <name type="scientific">Desulfarculus baarsii (strain ATCC 33931 / DSM 2075 / LMG 7858 / VKM B-1802 / 2st14)</name>
    <dbReference type="NCBI Taxonomy" id="644282"/>
    <lineage>
        <taxon>Bacteria</taxon>
        <taxon>Pseudomonadati</taxon>
        <taxon>Thermodesulfobacteriota</taxon>
        <taxon>Desulfarculia</taxon>
        <taxon>Desulfarculales</taxon>
        <taxon>Desulfarculaceae</taxon>
        <taxon>Desulfarculus</taxon>
    </lineage>
</organism>
<name>E1QHT3_DESB2</name>
<dbReference type="RefSeq" id="WP_013258578.1">
    <property type="nucleotide sequence ID" value="NC_014365.1"/>
</dbReference>
<accession>E1QHT3</accession>
<gene>
    <name evidence="1" type="ordered locus">Deba_1759</name>
</gene>
<dbReference type="OrthoDB" id="5517424at2"/>